<dbReference type="PANTHER" id="PTHR30204:SF82">
    <property type="entry name" value="TRANSCRIPTIONAL REGULATOR, MERR FAMILY"/>
    <property type="match status" value="1"/>
</dbReference>
<dbReference type="STRING" id="140314.SAMN04488076_1166"/>
<dbReference type="InterPro" id="IPR009061">
    <property type="entry name" value="DNA-bd_dom_put_sf"/>
</dbReference>
<dbReference type="Pfam" id="PF13411">
    <property type="entry name" value="MerR_1"/>
    <property type="match status" value="1"/>
</dbReference>
<evidence type="ECO:0000313" key="3">
    <source>
        <dbReference type="EMBL" id="CZQ92500.1"/>
    </source>
</evidence>
<dbReference type="GO" id="GO:0003700">
    <property type="term" value="F:DNA-binding transcription factor activity"/>
    <property type="evidence" value="ECO:0007669"/>
    <property type="project" value="InterPro"/>
</dbReference>
<dbReference type="PROSITE" id="PS50937">
    <property type="entry name" value="HTH_MERR_2"/>
    <property type="match status" value="1"/>
</dbReference>
<organism evidence="3 4">
    <name type="scientific">Trichococcus palustris</name>
    <dbReference type="NCBI Taxonomy" id="140314"/>
    <lineage>
        <taxon>Bacteria</taxon>
        <taxon>Bacillati</taxon>
        <taxon>Bacillota</taxon>
        <taxon>Bacilli</taxon>
        <taxon>Lactobacillales</taxon>
        <taxon>Carnobacteriaceae</taxon>
        <taxon>Trichococcus</taxon>
    </lineage>
</organism>
<dbReference type="AlphaFoldDB" id="A0A143YMF6"/>
<dbReference type="PANTHER" id="PTHR30204">
    <property type="entry name" value="REDOX-CYCLING DRUG-SENSING TRANSCRIPTIONAL ACTIVATOR SOXR"/>
    <property type="match status" value="1"/>
</dbReference>
<proteinExistence type="predicted"/>
<dbReference type="GO" id="GO:0003677">
    <property type="term" value="F:DNA binding"/>
    <property type="evidence" value="ECO:0007669"/>
    <property type="project" value="UniProtKB-KW"/>
</dbReference>
<dbReference type="OrthoDB" id="6006at2"/>
<protein>
    <submittedName>
        <fullName evidence="3">Helix turn helix mercury resistance</fullName>
    </submittedName>
</protein>
<keyword evidence="4" id="KW-1185">Reference proteome</keyword>
<dbReference type="InterPro" id="IPR047057">
    <property type="entry name" value="MerR_fam"/>
</dbReference>
<feature type="domain" description="HTH merR-type" evidence="2">
    <location>
        <begin position="1"/>
        <end position="70"/>
    </location>
</feature>
<evidence type="ECO:0000259" key="2">
    <source>
        <dbReference type="PROSITE" id="PS50937"/>
    </source>
</evidence>
<gene>
    <name evidence="3" type="ORF">Tpal_1500</name>
</gene>
<dbReference type="CDD" id="cd01109">
    <property type="entry name" value="HTH_YyaN"/>
    <property type="match status" value="1"/>
</dbReference>
<dbReference type="SUPFAM" id="SSF46955">
    <property type="entry name" value="Putative DNA-binding domain"/>
    <property type="match status" value="1"/>
</dbReference>
<name>A0A143YMF6_9LACT</name>
<accession>A0A143YMF6</accession>
<dbReference type="InterPro" id="IPR000551">
    <property type="entry name" value="MerR-type_HTH_dom"/>
</dbReference>
<dbReference type="RefSeq" id="WP_087033078.1">
    <property type="nucleotide sequence ID" value="NZ_FJNE01000004.1"/>
</dbReference>
<dbReference type="Gene3D" id="1.10.1660.10">
    <property type="match status" value="1"/>
</dbReference>
<reference evidence="3 4" key="1">
    <citation type="submission" date="2016-02" db="EMBL/GenBank/DDBJ databases">
        <authorList>
            <person name="Wen L."/>
            <person name="He K."/>
            <person name="Yang H."/>
        </authorList>
    </citation>
    <scope>NUCLEOTIDE SEQUENCE [LARGE SCALE GENOMIC DNA]</scope>
    <source>
        <strain evidence="3">Trichococcus palustris</strain>
    </source>
</reference>
<evidence type="ECO:0000313" key="4">
    <source>
        <dbReference type="Proteomes" id="UP000242754"/>
    </source>
</evidence>
<dbReference type="SMART" id="SM00422">
    <property type="entry name" value="HTH_MERR"/>
    <property type="match status" value="1"/>
</dbReference>
<keyword evidence="1" id="KW-0238">DNA-binding</keyword>
<dbReference type="Proteomes" id="UP000242754">
    <property type="component" value="Unassembled WGS sequence"/>
</dbReference>
<dbReference type="EMBL" id="FJNE01000004">
    <property type="protein sequence ID" value="CZQ92500.1"/>
    <property type="molecule type" value="Genomic_DNA"/>
</dbReference>
<evidence type="ECO:0000256" key="1">
    <source>
        <dbReference type="ARBA" id="ARBA00023125"/>
    </source>
</evidence>
<sequence length="130" mass="15135">MYTVKEVSKMLGMTEHTIRFYTDKGLVPSLQRNQNNNRLFDEKSIHWLKGAQILRGCGMSIEVIKAYVDLCLQGDSTIRERYEIILKQKEIVDAKLIEITQKAESITNKANNYEYVMNHLIPDNSNPDKW</sequence>